<gene>
    <name evidence="3" type="ORF">GXX48_12585</name>
</gene>
<comment type="caution">
    <text evidence="3">The sequence shown here is derived from an EMBL/GenBank/DDBJ whole genome shotgun (WGS) entry which is preliminary data.</text>
</comment>
<dbReference type="EMBL" id="DUMN01000362">
    <property type="protein sequence ID" value="HHV68466.1"/>
    <property type="molecule type" value="Genomic_DNA"/>
</dbReference>
<feature type="region of interest" description="Disordered" evidence="1">
    <location>
        <begin position="44"/>
        <end position="71"/>
    </location>
</feature>
<accession>A0A6N6RE44</accession>
<organism evidence="3 4">
    <name type="scientific">Brucella intermedia</name>
    <dbReference type="NCBI Taxonomy" id="94625"/>
    <lineage>
        <taxon>Bacteria</taxon>
        <taxon>Pseudomonadati</taxon>
        <taxon>Pseudomonadota</taxon>
        <taxon>Alphaproteobacteria</taxon>
        <taxon>Hyphomicrobiales</taxon>
        <taxon>Brucellaceae</taxon>
        <taxon>Brucella/Ochrobactrum group</taxon>
        <taxon>Brucella</taxon>
    </lineage>
</organism>
<dbReference type="Proteomes" id="UP000551563">
    <property type="component" value="Unassembled WGS sequence"/>
</dbReference>
<evidence type="ECO:0000313" key="4">
    <source>
        <dbReference type="Proteomes" id="UP000551563"/>
    </source>
</evidence>
<feature type="transmembrane region" description="Helical" evidence="2">
    <location>
        <begin position="18"/>
        <end position="39"/>
    </location>
</feature>
<evidence type="ECO:0000256" key="1">
    <source>
        <dbReference type="SAM" id="MobiDB-lite"/>
    </source>
</evidence>
<feature type="compositionally biased region" description="Pro residues" evidence="1">
    <location>
        <begin position="62"/>
        <end position="71"/>
    </location>
</feature>
<evidence type="ECO:0000313" key="3">
    <source>
        <dbReference type="EMBL" id="HHV68466.1"/>
    </source>
</evidence>
<dbReference type="RefSeq" id="WP_025091830.1">
    <property type="nucleotide sequence ID" value="NZ_CADEAP010000005.1"/>
</dbReference>
<dbReference type="AlphaFoldDB" id="A0A6N6RE44"/>
<feature type="compositionally biased region" description="Polar residues" evidence="1">
    <location>
        <begin position="51"/>
        <end position="61"/>
    </location>
</feature>
<proteinExistence type="predicted"/>
<protein>
    <submittedName>
        <fullName evidence="3">Uncharacterized protein</fullName>
    </submittedName>
</protein>
<sequence>MKEVDPRKARQGLNGGRILTILVSSLILAMIVWGAVELYGQMRPGRGFMDDNSTPPASTESQPPPSATGRQ</sequence>
<keyword evidence="2" id="KW-1133">Transmembrane helix</keyword>
<reference evidence="3 4" key="1">
    <citation type="journal article" date="2020" name="Biotechnol. Biofuels">
        <title>New insights from the biogas microbiome by comprehensive genome-resolved metagenomics of nearly 1600 species originating from multiple anaerobic digesters.</title>
        <authorList>
            <person name="Campanaro S."/>
            <person name="Treu L."/>
            <person name="Rodriguez-R L.M."/>
            <person name="Kovalovszki A."/>
            <person name="Ziels R.M."/>
            <person name="Maus I."/>
            <person name="Zhu X."/>
            <person name="Kougias P.G."/>
            <person name="Basile A."/>
            <person name="Luo G."/>
            <person name="Schluter A."/>
            <person name="Konstantinidis K.T."/>
            <person name="Angelidaki I."/>
        </authorList>
    </citation>
    <scope>NUCLEOTIDE SEQUENCE [LARGE SCALE GENOMIC DNA]</scope>
    <source>
        <strain evidence="3">AS04akNAM_66</strain>
    </source>
</reference>
<evidence type="ECO:0000256" key="2">
    <source>
        <dbReference type="SAM" id="Phobius"/>
    </source>
</evidence>
<keyword evidence="2" id="KW-0812">Transmembrane</keyword>
<name>A0A6N6RE44_9HYPH</name>
<keyword evidence="2" id="KW-0472">Membrane</keyword>